<evidence type="ECO:0000256" key="3">
    <source>
        <dbReference type="ARBA" id="ARBA00022630"/>
    </source>
</evidence>
<dbReference type="Gene3D" id="3.30.560.10">
    <property type="entry name" value="Glucose Oxidase, domain 3"/>
    <property type="match status" value="1"/>
</dbReference>
<dbReference type="InterPro" id="IPR012132">
    <property type="entry name" value="GMC_OxRdtase"/>
</dbReference>
<protein>
    <submittedName>
        <fullName evidence="7">Flavin adenine dinucleotide binding protein</fullName>
    </submittedName>
</protein>
<evidence type="ECO:0000256" key="4">
    <source>
        <dbReference type="ARBA" id="ARBA00022827"/>
    </source>
</evidence>
<evidence type="ECO:0000256" key="5">
    <source>
        <dbReference type="SAM" id="SignalP"/>
    </source>
</evidence>
<name>A0ABR1GDJ1_AURAN</name>
<reference evidence="7 8" key="1">
    <citation type="submission" date="2024-03" db="EMBL/GenBank/DDBJ databases">
        <title>Aureococcus anophagefferens CCMP1851 and Kratosvirus quantuckense: Draft genome of a second virus-susceptible host strain in the model system.</title>
        <authorList>
            <person name="Chase E."/>
            <person name="Truchon A.R."/>
            <person name="Schepens W."/>
            <person name="Wilhelm S.W."/>
        </authorList>
    </citation>
    <scope>NUCLEOTIDE SEQUENCE [LARGE SCALE GENOMIC DNA]</scope>
    <source>
        <strain evidence="7 8">CCMP1851</strain>
    </source>
</reference>
<dbReference type="InterPro" id="IPR000172">
    <property type="entry name" value="GMC_OxRdtase_N"/>
</dbReference>
<feature type="chain" id="PRO_5046380794" evidence="5">
    <location>
        <begin position="17"/>
        <end position="598"/>
    </location>
</feature>
<dbReference type="SUPFAM" id="SSF54373">
    <property type="entry name" value="FAD-linked reductases, C-terminal domain"/>
    <property type="match status" value="1"/>
</dbReference>
<keyword evidence="3" id="KW-0285">Flavoprotein</keyword>
<dbReference type="Gene3D" id="3.50.50.60">
    <property type="entry name" value="FAD/NAD(P)-binding domain"/>
    <property type="match status" value="1"/>
</dbReference>
<comment type="caution">
    <text evidence="7">The sequence shown here is derived from an EMBL/GenBank/DDBJ whole genome shotgun (WGS) entry which is preliminary data.</text>
</comment>
<dbReference type="Pfam" id="PF00732">
    <property type="entry name" value="GMC_oxred_N"/>
    <property type="match status" value="1"/>
</dbReference>
<dbReference type="PROSITE" id="PS00624">
    <property type="entry name" value="GMC_OXRED_2"/>
    <property type="match status" value="1"/>
</dbReference>
<dbReference type="PIRSF" id="PIRSF000137">
    <property type="entry name" value="Alcohol_oxidase"/>
    <property type="match status" value="1"/>
</dbReference>
<dbReference type="InterPro" id="IPR007867">
    <property type="entry name" value="GMC_OxRtase_C"/>
</dbReference>
<evidence type="ECO:0000313" key="8">
    <source>
        <dbReference type="Proteomes" id="UP001363151"/>
    </source>
</evidence>
<accession>A0ABR1GDJ1</accession>
<evidence type="ECO:0000256" key="1">
    <source>
        <dbReference type="ARBA" id="ARBA00001974"/>
    </source>
</evidence>
<sequence length="598" mass="62350">MGRTLVLVAVAALAGALRAPAGLRAAPRMRMLSPSPAAVAKKVATTSYDYIIAGGGTAGCVLANRLSEDPSKKVLVLEAGDRGPNSPLVKIPVAILKLFKSAYDWNFATRPSEAVADRSLYVCRGKGLGGSSLTNVMLYNRGSANDYDAWAAACGDDSWGAEEMLGYFKKAEDCLVPAHRANHYHGVGGPYASSHVPYTNEMSTAFVEAAVEDGGVRNGDFNDWSTSQVGFGRFAVSQRKGARVDAATAYLPRKVRRRANLDVVRGAALSGVTWNANKATGVEFAFGGVSGIACGGEVILSGGAVHSPQMLMLSGVGAKAQLEEFGIPVVADRPGVGKNLQDHPACLVSWRGSAKAQGKSHSTQLRIPGTTKTSPKALLQWLFLGRGPLASPGCDHGGFAKVGAGDGDCDVQFRFLATKSITPDGMSTISDSYEAAVDHPDGLTIQTIVARPKSRAGEVKLASRDPAAKPVIENAYLSDEADVMTMVKALQKARSIASRAPLSAYAGHEEFPGEDVADERQLAAYVRNTAHTANAVVGTCKMGESSDALAVVDNHLKVIGVSNLRVVDASVMPTLPGGQTAASTVALAEKAADLIKGG</sequence>
<dbReference type="SUPFAM" id="SSF51905">
    <property type="entry name" value="FAD/NAD(P)-binding domain"/>
    <property type="match status" value="1"/>
</dbReference>
<dbReference type="Proteomes" id="UP001363151">
    <property type="component" value="Unassembled WGS sequence"/>
</dbReference>
<dbReference type="InterPro" id="IPR036188">
    <property type="entry name" value="FAD/NAD-bd_sf"/>
</dbReference>
<dbReference type="Pfam" id="PF05199">
    <property type="entry name" value="GMC_oxred_C"/>
    <property type="match status" value="1"/>
</dbReference>
<evidence type="ECO:0000313" key="7">
    <source>
        <dbReference type="EMBL" id="KAK7254074.1"/>
    </source>
</evidence>
<evidence type="ECO:0000259" key="6">
    <source>
        <dbReference type="PROSITE" id="PS00624"/>
    </source>
</evidence>
<comment type="cofactor">
    <cofactor evidence="1">
        <name>FAD</name>
        <dbReference type="ChEBI" id="CHEBI:57692"/>
    </cofactor>
</comment>
<feature type="signal peptide" evidence="5">
    <location>
        <begin position="1"/>
        <end position="16"/>
    </location>
</feature>
<evidence type="ECO:0000256" key="2">
    <source>
        <dbReference type="ARBA" id="ARBA00010790"/>
    </source>
</evidence>
<keyword evidence="8" id="KW-1185">Reference proteome</keyword>
<dbReference type="PANTHER" id="PTHR11552">
    <property type="entry name" value="GLUCOSE-METHANOL-CHOLINE GMC OXIDOREDUCTASE"/>
    <property type="match status" value="1"/>
</dbReference>
<proteinExistence type="inferred from homology"/>
<gene>
    <name evidence="7" type="ORF">SO694_00008116</name>
</gene>
<organism evidence="7 8">
    <name type="scientific">Aureococcus anophagefferens</name>
    <name type="common">Harmful bloom alga</name>
    <dbReference type="NCBI Taxonomy" id="44056"/>
    <lineage>
        <taxon>Eukaryota</taxon>
        <taxon>Sar</taxon>
        <taxon>Stramenopiles</taxon>
        <taxon>Ochrophyta</taxon>
        <taxon>Pelagophyceae</taxon>
        <taxon>Pelagomonadales</taxon>
        <taxon>Pelagomonadaceae</taxon>
        <taxon>Aureococcus</taxon>
    </lineage>
</organism>
<keyword evidence="4" id="KW-0274">FAD</keyword>
<dbReference type="EMBL" id="JBBJCI010000032">
    <property type="protein sequence ID" value="KAK7254074.1"/>
    <property type="molecule type" value="Genomic_DNA"/>
</dbReference>
<dbReference type="PANTHER" id="PTHR11552:SF147">
    <property type="entry name" value="CHOLINE DEHYDROGENASE, MITOCHONDRIAL"/>
    <property type="match status" value="1"/>
</dbReference>
<comment type="similarity">
    <text evidence="2">Belongs to the GMC oxidoreductase family.</text>
</comment>
<keyword evidence="5" id="KW-0732">Signal</keyword>
<feature type="domain" description="Glucose-methanol-choline oxidoreductase N-terminal" evidence="6">
    <location>
        <begin position="303"/>
        <end position="317"/>
    </location>
</feature>